<dbReference type="Proteomes" id="UP000245974">
    <property type="component" value="Unassembled WGS sequence"/>
</dbReference>
<dbReference type="Gene3D" id="3.10.350.10">
    <property type="entry name" value="LysM domain"/>
    <property type="match status" value="1"/>
</dbReference>
<evidence type="ECO:0000313" key="3">
    <source>
        <dbReference type="EMBL" id="SPL69906.1"/>
    </source>
</evidence>
<dbReference type="EMBL" id="OOGT01000033">
    <property type="protein sequence ID" value="SPL69906.1"/>
    <property type="molecule type" value="Genomic_DNA"/>
</dbReference>
<keyword evidence="3" id="KW-0378">Hydrolase</keyword>
<dbReference type="InParanoid" id="A0A2U3MWV3"/>
<name>A0A2U3MWV3_9GAMM</name>
<dbReference type="PANTHER" id="PTHR21666">
    <property type="entry name" value="PEPTIDASE-RELATED"/>
    <property type="match status" value="1"/>
</dbReference>
<dbReference type="Pfam" id="PF01476">
    <property type="entry name" value="LysM"/>
    <property type="match status" value="1"/>
</dbReference>
<evidence type="ECO:0000256" key="1">
    <source>
        <dbReference type="ARBA" id="ARBA00038420"/>
    </source>
</evidence>
<dbReference type="AlphaFoldDB" id="A0A2U3MWV3"/>
<evidence type="ECO:0000259" key="2">
    <source>
        <dbReference type="PROSITE" id="PS51782"/>
    </source>
</evidence>
<dbReference type="InterPro" id="IPR018392">
    <property type="entry name" value="LysM"/>
</dbReference>
<dbReference type="GO" id="GO:0032153">
    <property type="term" value="C:cell division site"/>
    <property type="evidence" value="ECO:0007669"/>
    <property type="project" value="TreeGrafter"/>
</dbReference>
<feature type="domain" description="LysM" evidence="2">
    <location>
        <begin position="52"/>
        <end position="96"/>
    </location>
</feature>
<dbReference type="Pfam" id="PF01551">
    <property type="entry name" value="Peptidase_M23"/>
    <property type="match status" value="1"/>
</dbReference>
<dbReference type="InterPro" id="IPR050570">
    <property type="entry name" value="Cell_wall_metabolism_enzyme"/>
</dbReference>
<dbReference type="InterPro" id="IPR016047">
    <property type="entry name" value="M23ase_b-sheet_dom"/>
</dbReference>
<dbReference type="RefSeq" id="WP_121973421.1">
    <property type="nucleotide sequence ID" value="NZ_OOGT01000033.1"/>
</dbReference>
<dbReference type="InterPro" id="IPR011055">
    <property type="entry name" value="Dup_hybrid_motif"/>
</dbReference>
<dbReference type="GO" id="GO:0009279">
    <property type="term" value="C:cell outer membrane"/>
    <property type="evidence" value="ECO:0007669"/>
    <property type="project" value="TreeGrafter"/>
</dbReference>
<dbReference type="SMART" id="SM00257">
    <property type="entry name" value="LysM"/>
    <property type="match status" value="1"/>
</dbReference>
<accession>A0A2U3MWV3</accession>
<dbReference type="PROSITE" id="PS51257">
    <property type="entry name" value="PROKAR_LIPOPROTEIN"/>
    <property type="match status" value="1"/>
</dbReference>
<dbReference type="InterPro" id="IPR036779">
    <property type="entry name" value="LysM_dom_sf"/>
</dbReference>
<keyword evidence="4" id="KW-1185">Reference proteome</keyword>
<dbReference type="PANTHER" id="PTHR21666:SF263">
    <property type="entry name" value="MUREIN HYDROLASE ACTIVATOR NLPD"/>
    <property type="match status" value="1"/>
</dbReference>
<dbReference type="CDD" id="cd00118">
    <property type="entry name" value="LysM"/>
    <property type="match status" value="1"/>
</dbReference>
<proteinExistence type="inferred from homology"/>
<dbReference type="SUPFAM" id="SSF51261">
    <property type="entry name" value="Duplicated hybrid motif"/>
    <property type="match status" value="1"/>
</dbReference>
<dbReference type="PROSITE" id="PS51782">
    <property type="entry name" value="LYSM"/>
    <property type="match status" value="1"/>
</dbReference>
<dbReference type="Gene3D" id="2.70.70.10">
    <property type="entry name" value="Glucose Permease (Domain IIA)"/>
    <property type="match status" value="1"/>
</dbReference>
<dbReference type="FunCoup" id="A0A2U3MWV3">
    <property type="interactions" value="125"/>
</dbReference>
<evidence type="ECO:0000313" key="4">
    <source>
        <dbReference type="Proteomes" id="UP000245974"/>
    </source>
</evidence>
<dbReference type="GO" id="GO:0004222">
    <property type="term" value="F:metalloendopeptidase activity"/>
    <property type="evidence" value="ECO:0007669"/>
    <property type="project" value="TreeGrafter"/>
</dbReference>
<dbReference type="OrthoDB" id="9795421at2"/>
<organism evidence="3 4">
    <name type="scientific">Acinetobacter stercoris</name>
    <dbReference type="NCBI Taxonomy" id="2126983"/>
    <lineage>
        <taxon>Bacteria</taxon>
        <taxon>Pseudomonadati</taxon>
        <taxon>Pseudomonadota</taxon>
        <taxon>Gammaproteobacteria</taxon>
        <taxon>Moraxellales</taxon>
        <taxon>Moraxellaceae</taxon>
        <taxon>Acinetobacter</taxon>
    </lineage>
</organism>
<gene>
    <name evidence="3" type="primary">nlpD</name>
    <name evidence="3" type="ORF">KPC_1084</name>
</gene>
<reference evidence="4" key="1">
    <citation type="submission" date="2018-03" db="EMBL/GenBank/DDBJ databases">
        <authorList>
            <person name="Blom J."/>
        </authorList>
    </citation>
    <scope>NUCLEOTIDE SEQUENCE [LARGE SCALE GENOMIC DNA]</scope>
    <source>
        <strain evidence="4">KPC-SM-21</strain>
    </source>
</reference>
<dbReference type="CDD" id="cd12797">
    <property type="entry name" value="M23_peptidase"/>
    <property type="match status" value="1"/>
</dbReference>
<protein>
    <submittedName>
        <fullName evidence="3">Murein hydrolase activator NlpD</fullName>
    </submittedName>
</protein>
<sequence>MQQVKLQEFSSRPDFWLKSIFLSVAVTSVLAFTGCASKPQINNPVRYANAPEYYTVRSGDTLSGIAARYGLNYISVAQMNDIAPPYRIYVNQSLRLKSSGAKRTTSTQAYNQSAAIQRQTVPLPKQTPTYVPPAPQTNAPSVNVAPAPTTLRWVKPSSGPVISGYNLANNVKGIRYGGNQGDPVFAAADGQVVYAADGLKEYGNLVLIKHIDGYITAYAHNSRMLVKSGDNVKAGQQIAEMGSSGASQTMLEFQIRSNGKPIDPSALLPSN</sequence>
<comment type="similarity">
    <text evidence="1">Belongs to the E.coli NlpD/Haemophilus LppB family.</text>
</comment>